<dbReference type="Proteomes" id="UP001190825">
    <property type="component" value="Unassembled WGS sequence"/>
</dbReference>
<feature type="region of interest" description="Disordered" evidence="1">
    <location>
        <begin position="21"/>
        <end position="59"/>
    </location>
</feature>
<protein>
    <submittedName>
        <fullName evidence="3">DUF2778 domain-containing protein</fullName>
    </submittedName>
</protein>
<organism evidence="3 4">
    <name type="scientific">Sinorhizobium medicae</name>
    <dbReference type="NCBI Taxonomy" id="110321"/>
    <lineage>
        <taxon>Bacteria</taxon>
        <taxon>Pseudomonadati</taxon>
        <taxon>Pseudomonadota</taxon>
        <taxon>Alphaproteobacteria</taxon>
        <taxon>Hyphomicrobiales</taxon>
        <taxon>Rhizobiaceae</taxon>
        <taxon>Sinorhizobium/Ensifer group</taxon>
        <taxon>Sinorhizobium</taxon>
    </lineage>
</organism>
<gene>
    <name evidence="3" type="ORF">BMJ33_07615</name>
</gene>
<accession>A0ABX4TS15</accession>
<feature type="region of interest" description="Disordered" evidence="1">
    <location>
        <begin position="178"/>
        <end position="219"/>
    </location>
</feature>
<proteinExistence type="predicted"/>
<dbReference type="InterPro" id="IPR005490">
    <property type="entry name" value="LD_TPept_cat_dom"/>
</dbReference>
<evidence type="ECO:0000256" key="1">
    <source>
        <dbReference type="SAM" id="MobiDB-lite"/>
    </source>
</evidence>
<evidence type="ECO:0000259" key="2">
    <source>
        <dbReference type="Pfam" id="PF03734"/>
    </source>
</evidence>
<sequence>MGRKHDKKRIMLHFDGERMNATENGRYSGGWKAVSGEKNSQSPNQKHAPYQQHVKGEGPIPEGVFSVEELQYPPEGGMERWLGHAGRGTWPGLEESWGNSRAWLTPKSGSPFLQTRSGFSIHGGAEAGSAGCIDLTDQMDDFADLYRKTGQSADLIVSYPGYEPELDQALQFLLEKRAREQSPMSESSEGYRWEPDASSGRTRHPLGGISLGDALRTFE</sequence>
<dbReference type="RefSeq" id="WP_011975966.1">
    <property type="nucleotide sequence ID" value="NZ_ATYC01000022.1"/>
</dbReference>
<dbReference type="GeneID" id="61613646"/>
<evidence type="ECO:0000313" key="3">
    <source>
        <dbReference type="EMBL" id="PLU06108.1"/>
    </source>
</evidence>
<keyword evidence="4" id="KW-1185">Reference proteome</keyword>
<dbReference type="EMBL" id="NBUC01000055">
    <property type="protein sequence ID" value="PLU06108.1"/>
    <property type="molecule type" value="Genomic_DNA"/>
</dbReference>
<dbReference type="Pfam" id="PF03734">
    <property type="entry name" value="YkuD"/>
    <property type="match status" value="1"/>
</dbReference>
<comment type="caution">
    <text evidence="3">The sequence shown here is derived from an EMBL/GenBank/DDBJ whole genome shotgun (WGS) entry which is preliminary data.</text>
</comment>
<evidence type="ECO:0000313" key="4">
    <source>
        <dbReference type="Proteomes" id="UP001190825"/>
    </source>
</evidence>
<name>A0ABX4TS15_9HYPH</name>
<reference evidence="3 4" key="1">
    <citation type="journal article" date="2018" name="FEMS Microbiol. Ecol.">
        <title>Co-invading symbiotic mutualists of Medicago polymorpha retain high ancestral diversity and contain diverse accessory genomes.</title>
        <authorList>
            <person name="Porter S.S."/>
            <person name="Faber-Hammond J.J."/>
            <person name="Friesen M.L."/>
        </authorList>
    </citation>
    <scope>NUCLEOTIDE SEQUENCE [LARGE SCALE GENOMIC DNA]</scope>
    <source>
        <strain evidence="3 4">Str16</strain>
    </source>
</reference>
<feature type="domain" description="L,D-TPase catalytic" evidence="2">
    <location>
        <begin position="17"/>
        <end position="145"/>
    </location>
</feature>